<gene>
    <name evidence="6" type="ORF">J2Z37_000737</name>
</gene>
<keyword evidence="2 4" id="KW-0012">Acyltransferase</keyword>
<keyword evidence="7" id="KW-1185">Reference proteome</keyword>
<evidence type="ECO:0000259" key="5">
    <source>
        <dbReference type="SMART" id="SM00827"/>
    </source>
</evidence>
<dbReference type="InterPro" id="IPR001227">
    <property type="entry name" value="Ac_transferase_dom_sf"/>
</dbReference>
<dbReference type="Pfam" id="PF00698">
    <property type="entry name" value="Acyl_transf_1"/>
    <property type="match status" value="1"/>
</dbReference>
<dbReference type="InterPro" id="IPR014043">
    <property type="entry name" value="Acyl_transferase_dom"/>
</dbReference>
<accession>A0ABS4GKG2</accession>
<evidence type="ECO:0000256" key="3">
    <source>
        <dbReference type="ARBA" id="ARBA00048462"/>
    </source>
</evidence>
<evidence type="ECO:0000313" key="7">
    <source>
        <dbReference type="Proteomes" id="UP001519343"/>
    </source>
</evidence>
<dbReference type="PANTHER" id="PTHR42681:SF1">
    <property type="entry name" value="MALONYL-COA-ACYL CARRIER PROTEIN TRANSACYLASE, MITOCHONDRIAL"/>
    <property type="match status" value="1"/>
</dbReference>
<dbReference type="InterPro" id="IPR016035">
    <property type="entry name" value="Acyl_Trfase/lysoPLipase"/>
</dbReference>
<proteinExistence type="inferred from homology"/>
<organism evidence="6 7">
    <name type="scientific">Ammoniphilus resinae</name>
    <dbReference type="NCBI Taxonomy" id="861532"/>
    <lineage>
        <taxon>Bacteria</taxon>
        <taxon>Bacillati</taxon>
        <taxon>Bacillota</taxon>
        <taxon>Bacilli</taxon>
        <taxon>Bacillales</taxon>
        <taxon>Paenibacillaceae</taxon>
        <taxon>Aneurinibacillus group</taxon>
        <taxon>Ammoniphilus</taxon>
    </lineage>
</organism>
<dbReference type="EC" id="2.3.1.39" evidence="4"/>
<reference evidence="6 7" key="1">
    <citation type="submission" date="2021-03" db="EMBL/GenBank/DDBJ databases">
        <title>Genomic Encyclopedia of Type Strains, Phase IV (KMG-IV): sequencing the most valuable type-strain genomes for metagenomic binning, comparative biology and taxonomic classification.</title>
        <authorList>
            <person name="Goeker M."/>
        </authorList>
    </citation>
    <scope>NUCLEOTIDE SEQUENCE [LARGE SCALE GENOMIC DNA]</scope>
    <source>
        <strain evidence="6 7">DSM 24738</strain>
    </source>
</reference>
<dbReference type="SUPFAM" id="SSF52151">
    <property type="entry name" value="FabD/lysophospholipase-like"/>
    <property type="match status" value="1"/>
</dbReference>
<dbReference type="Proteomes" id="UP001519343">
    <property type="component" value="Unassembled WGS sequence"/>
</dbReference>
<protein>
    <recommendedName>
        <fullName evidence="4">Malonyl CoA-acyl carrier protein transacylase</fullName>
        <ecNumber evidence="4">2.3.1.39</ecNumber>
    </recommendedName>
</protein>
<evidence type="ECO:0000256" key="4">
    <source>
        <dbReference type="PIRNR" id="PIRNR000446"/>
    </source>
</evidence>
<dbReference type="Gene3D" id="3.40.366.10">
    <property type="entry name" value="Malonyl-Coenzyme A Acyl Carrier Protein, domain 2"/>
    <property type="match status" value="1"/>
</dbReference>
<dbReference type="EMBL" id="JAGGKT010000001">
    <property type="protein sequence ID" value="MBP1930750.1"/>
    <property type="molecule type" value="Genomic_DNA"/>
</dbReference>
<dbReference type="Gene3D" id="3.30.70.250">
    <property type="entry name" value="Malonyl-CoA ACP transacylase, ACP-binding"/>
    <property type="match status" value="1"/>
</dbReference>
<keyword evidence="1 4" id="KW-0808">Transferase</keyword>
<dbReference type="InterPro" id="IPR050858">
    <property type="entry name" value="Mal-CoA-ACP_Trans/PKS_FabD"/>
</dbReference>
<dbReference type="InterPro" id="IPR024925">
    <property type="entry name" value="Malonyl_CoA-ACP_transAc"/>
</dbReference>
<dbReference type="GO" id="GO:0004314">
    <property type="term" value="F:[acyl-carrier-protein] S-malonyltransferase activity"/>
    <property type="evidence" value="ECO:0007669"/>
    <property type="project" value="UniProtKB-EC"/>
</dbReference>
<comment type="catalytic activity">
    <reaction evidence="3 4">
        <text>holo-[ACP] + malonyl-CoA = malonyl-[ACP] + CoA</text>
        <dbReference type="Rhea" id="RHEA:41792"/>
        <dbReference type="Rhea" id="RHEA-COMP:9623"/>
        <dbReference type="Rhea" id="RHEA-COMP:9685"/>
        <dbReference type="ChEBI" id="CHEBI:57287"/>
        <dbReference type="ChEBI" id="CHEBI:57384"/>
        <dbReference type="ChEBI" id="CHEBI:64479"/>
        <dbReference type="ChEBI" id="CHEBI:78449"/>
        <dbReference type="EC" id="2.3.1.39"/>
    </reaction>
</comment>
<dbReference type="InterPro" id="IPR016036">
    <property type="entry name" value="Malonyl_transacylase_ACP-bd"/>
</dbReference>
<name>A0ABS4GKG2_9BACL</name>
<dbReference type="PIRSF" id="PIRSF000446">
    <property type="entry name" value="Mct"/>
    <property type="match status" value="1"/>
</dbReference>
<comment type="similarity">
    <text evidence="4">Belongs to the fabD family.</text>
</comment>
<feature type="domain" description="Malonyl-CoA:ACP transacylase (MAT)" evidence="5">
    <location>
        <begin position="7"/>
        <end position="307"/>
    </location>
</feature>
<evidence type="ECO:0000313" key="6">
    <source>
        <dbReference type="EMBL" id="MBP1930750.1"/>
    </source>
</evidence>
<dbReference type="NCBIfam" id="TIGR00128">
    <property type="entry name" value="fabD"/>
    <property type="match status" value="1"/>
</dbReference>
<dbReference type="InterPro" id="IPR004410">
    <property type="entry name" value="Malonyl_CoA-ACP_transAc_FabD"/>
</dbReference>
<dbReference type="SUPFAM" id="SSF55048">
    <property type="entry name" value="Probable ACP-binding domain of malonyl-CoA ACP transacylase"/>
    <property type="match status" value="1"/>
</dbReference>
<comment type="caution">
    <text evidence="6">The sequence shown here is derived from an EMBL/GenBank/DDBJ whole genome shotgun (WGS) entry which is preliminary data.</text>
</comment>
<evidence type="ECO:0000256" key="1">
    <source>
        <dbReference type="ARBA" id="ARBA00022679"/>
    </source>
</evidence>
<sequence length="312" mass="32949">MSKIAFVFPGQGSQYVGMGKELNDQNAKAAEIFSQANEALGYSLSGLCFEGPEDELRLTANAQPAILTTSIAVLETLRGEMDLTPAFVAGHSLGEYSALVSAGAMSFKDAVVAVRARGLFMEQEVPAGQGGMSAILGMERGPLADICAAVTESGKPVQLANLNSPGQIVISGSAEGVTEAGQLAKEAGAKRVIPLNVSGPFHSSLLKPAADKLAEKLKTLSIGHAEVPVVTNVTAEPISDAEDIFRSLVEQVYSSVLWEDSIRYMLSQGVDTFIEIGPGNVLAGLIKKIERSAKVYSIQDMSTLEKFKAEWI</sequence>
<dbReference type="PANTHER" id="PTHR42681">
    <property type="entry name" value="MALONYL-COA-ACYL CARRIER PROTEIN TRANSACYLASE, MITOCHONDRIAL"/>
    <property type="match status" value="1"/>
</dbReference>
<evidence type="ECO:0000256" key="2">
    <source>
        <dbReference type="ARBA" id="ARBA00023315"/>
    </source>
</evidence>
<dbReference type="RefSeq" id="WP_209808821.1">
    <property type="nucleotide sequence ID" value="NZ_JAGGKT010000001.1"/>
</dbReference>
<dbReference type="SMART" id="SM00827">
    <property type="entry name" value="PKS_AT"/>
    <property type="match status" value="1"/>
</dbReference>